<dbReference type="Proteomes" id="UP000054921">
    <property type="component" value="Unassembled WGS sequence"/>
</dbReference>
<dbReference type="AlphaFoldDB" id="A0A0W0SA31"/>
<accession>A0A0W0SA31</accession>
<evidence type="ECO:0000313" key="2">
    <source>
        <dbReference type="EMBL" id="KTC80328.1"/>
    </source>
</evidence>
<sequence length="152" mass="16864">MLARIFIIILSLISSSSLWAAITCYYTLVKDNCWTKYDVSVEIMDAASGKTLTTVAVPSGKSWMRQTFPCEPGQKLMYRAQFSPVFWESDKGKTYIAKNYWSLPNSVNPGDSAWNVTVCYPSDFSLVPLPPDASGNCSCSFNDIPAIPPKKI</sequence>
<evidence type="ECO:0000313" key="5">
    <source>
        <dbReference type="Proteomes" id="UP000277577"/>
    </source>
</evidence>
<dbReference type="PATRIC" id="fig|28084.5.peg.2542"/>
<organism evidence="2 4">
    <name type="scientific">Legionella cherrii</name>
    <dbReference type="NCBI Taxonomy" id="28084"/>
    <lineage>
        <taxon>Bacteria</taxon>
        <taxon>Pseudomonadati</taxon>
        <taxon>Pseudomonadota</taxon>
        <taxon>Gammaproteobacteria</taxon>
        <taxon>Legionellales</taxon>
        <taxon>Legionellaceae</taxon>
        <taxon>Legionella</taxon>
    </lineage>
</organism>
<reference evidence="3 5" key="2">
    <citation type="submission" date="2018-12" db="EMBL/GenBank/DDBJ databases">
        <authorList>
            <consortium name="Pathogen Informatics"/>
        </authorList>
    </citation>
    <scope>NUCLEOTIDE SEQUENCE [LARGE SCALE GENOMIC DNA]</scope>
    <source>
        <strain evidence="3 5">NCTC11976</strain>
    </source>
</reference>
<dbReference type="EMBL" id="LR134173">
    <property type="protein sequence ID" value="VEB38933.1"/>
    <property type="molecule type" value="Genomic_DNA"/>
</dbReference>
<feature type="chain" id="PRO_5030019485" evidence="1">
    <location>
        <begin position="21"/>
        <end position="152"/>
    </location>
</feature>
<feature type="signal peptide" evidence="1">
    <location>
        <begin position="1"/>
        <end position="20"/>
    </location>
</feature>
<name>A0A0W0SA31_9GAMM</name>
<reference evidence="2 4" key="1">
    <citation type="submission" date="2015-11" db="EMBL/GenBank/DDBJ databases">
        <title>Genomic analysis of 38 Legionella species identifies large and diverse effector repertoires.</title>
        <authorList>
            <person name="Burstein D."/>
            <person name="Amaro F."/>
            <person name="Zusman T."/>
            <person name="Lifshitz Z."/>
            <person name="Cohen O."/>
            <person name="Gilbert J.A."/>
            <person name="Pupko T."/>
            <person name="Shuman H.A."/>
            <person name="Segal G."/>
        </authorList>
    </citation>
    <scope>NUCLEOTIDE SEQUENCE [LARGE SCALE GENOMIC DNA]</scope>
    <source>
        <strain evidence="2 4">ORW</strain>
    </source>
</reference>
<evidence type="ECO:0000313" key="3">
    <source>
        <dbReference type="EMBL" id="VEB38933.1"/>
    </source>
</evidence>
<proteinExistence type="predicted"/>
<protein>
    <submittedName>
        <fullName evidence="2">Periplasmic protein</fullName>
    </submittedName>
</protein>
<gene>
    <name evidence="2" type="ORF">Lche_2348</name>
    <name evidence="3" type="ORF">NCTC11976_02988</name>
</gene>
<keyword evidence="5" id="KW-1185">Reference proteome</keyword>
<dbReference type="OrthoDB" id="5648361at2"/>
<dbReference type="EMBL" id="LNXW01000013">
    <property type="protein sequence ID" value="KTC80328.1"/>
    <property type="molecule type" value="Genomic_DNA"/>
</dbReference>
<evidence type="ECO:0000313" key="4">
    <source>
        <dbReference type="Proteomes" id="UP000054921"/>
    </source>
</evidence>
<keyword evidence="1" id="KW-0732">Signal</keyword>
<dbReference type="RefSeq" id="WP_028379920.1">
    <property type="nucleotide sequence ID" value="NZ_CAAAIT010000001.1"/>
</dbReference>
<dbReference type="Proteomes" id="UP000277577">
    <property type="component" value="Chromosome"/>
</dbReference>
<evidence type="ECO:0000256" key="1">
    <source>
        <dbReference type="SAM" id="SignalP"/>
    </source>
</evidence>